<name>A0A1M5BZR6_9BACE</name>
<dbReference type="Proteomes" id="UP000184436">
    <property type="component" value="Unassembled WGS sequence"/>
</dbReference>
<proteinExistence type="predicted"/>
<keyword evidence="2" id="KW-1185">Reference proteome</keyword>
<accession>A0A1M5BZR6</accession>
<gene>
    <name evidence="1" type="ORF">SAMN05444349_12157</name>
</gene>
<evidence type="ECO:0000313" key="2">
    <source>
        <dbReference type="Proteomes" id="UP000184436"/>
    </source>
</evidence>
<organism evidence="1 2">
    <name type="scientific">Bacteroides faecichinchillae</name>
    <dbReference type="NCBI Taxonomy" id="871325"/>
    <lineage>
        <taxon>Bacteria</taxon>
        <taxon>Pseudomonadati</taxon>
        <taxon>Bacteroidota</taxon>
        <taxon>Bacteroidia</taxon>
        <taxon>Bacteroidales</taxon>
        <taxon>Bacteroidaceae</taxon>
        <taxon>Bacteroides</taxon>
    </lineage>
</organism>
<evidence type="ECO:0000313" key="1">
    <source>
        <dbReference type="EMBL" id="SHF48044.1"/>
    </source>
</evidence>
<sequence length="36" mass="3913">MRPADSGGSRSQVFAIDIRRILTVQAEDAAIIKRLG</sequence>
<dbReference type="AlphaFoldDB" id="A0A1M5BZR6"/>
<reference evidence="1 2" key="1">
    <citation type="submission" date="2016-11" db="EMBL/GenBank/DDBJ databases">
        <authorList>
            <person name="Jaros S."/>
            <person name="Januszkiewicz K."/>
            <person name="Wedrychowicz H."/>
        </authorList>
    </citation>
    <scope>NUCLEOTIDE SEQUENCE [LARGE SCALE GENOMIC DNA]</scope>
    <source>
        <strain evidence="1 2">DSM 26883</strain>
    </source>
</reference>
<dbReference type="EMBL" id="FQVD01000021">
    <property type="protein sequence ID" value="SHF48044.1"/>
    <property type="molecule type" value="Genomic_DNA"/>
</dbReference>
<protein>
    <submittedName>
        <fullName evidence="1">Uncharacterized protein</fullName>
    </submittedName>
</protein>